<gene>
    <name evidence="13" type="ORF">H3V53_15370</name>
</gene>
<reference evidence="13 14" key="1">
    <citation type="journal article" date="2022" name="Arch. Microbiol.">
        <title>Paraburkholderia bengalensis sp. nov. isolated from roots of Oryza sativa, IR64.</title>
        <authorList>
            <person name="Nag P."/>
            <person name="Mondal N."/>
            <person name="Sarkar J."/>
            <person name="Das S."/>
        </authorList>
    </citation>
    <scope>NUCLEOTIDE SEQUENCE [LARGE SCALE GENOMIC DNA]</scope>
    <source>
        <strain evidence="13 14">IR64_4_BI</strain>
    </source>
</reference>
<feature type="domain" description="Tyrosine-protein kinase G-rich" evidence="12">
    <location>
        <begin position="387"/>
        <end position="466"/>
    </location>
</feature>
<comment type="subcellular location">
    <subcellularLocation>
        <location evidence="1">Cell membrane</location>
        <topology evidence="1">Multi-pass membrane protein</topology>
    </subcellularLocation>
</comment>
<feature type="transmembrane region" description="Helical" evidence="9">
    <location>
        <begin position="37"/>
        <end position="55"/>
    </location>
</feature>
<keyword evidence="5" id="KW-0067">ATP-binding</keyword>
<dbReference type="Pfam" id="PF23607">
    <property type="entry name" value="WZC_N"/>
    <property type="match status" value="1"/>
</dbReference>
<dbReference type="Proteomes" id="UP001386437">
    <property type="component" value="Unassembled WGS sequence"/>
</dbReference>
<evidence type="ECO:0000256" key="1">
    <source>
        <dbReference type="ARBA" id="ARBA00004651"/>
    </source>
</evidence>
<evidence type="ECO:0000313" key="13">
    <source>
        <dbReference type="EMBL" id="MEI5998538.1"/>
    </source>
</evidence>
<feature type="domain" description="Polysaccharide chain length determinant N-terminal" evidence="11">
    <location>
        <begin position="25"/>
        <end position="110"/>
    </location>
</feature>
<dbReference type="NCBIfam" id="TIGR01005">
    <property type="entry name" value="eps_transp_fam"/>
    <property type="match status" value="1"/>
</dbReference>
<dbReference type="RefSeq" id="WP_336598690.1">
    <property type="nucleotide sequence ID" value="NZ_JACFYJ010000022.1"/>
</dbReference>
<accession>A0ABU8ITB7</accession>
<keyword evidence="2" id="KW-1003">Cell membrane</keyword>
<evidence type="ECO:0000256" key="6">
    <source>
        <dbReference type="ARBA" id="ARBA00022989"/>
    </source>
</evidence>
<dbReference type="InterPro" id="IPR005700">
    <property type="entry name" value="EPS_ExoP-like"/>
</dbReference>
<dbReference type="InterPro" id="IPR032807">
    <property type="entry name" value="GNVR"/>
</dbReference>
<sequence>MNQREYLLEGLDDGVLPPPEGGHVGKLLDTLYEGRKTILVIGTAFTLVGLIYAMLATPVYQADMLIHVEDSDGATKNALADLSAMFAVKTAASAEIEVLRSRMVVSRAVEATQLYISAKPRYFPVVGRWIATHLNVSDWSGRGGYAWGQEAITVTRFDVPTRLYGGKFILELLGNGQYTLVHNGMDLHGRIGETLHVDVPGGAIDLLVSSIDGRPGATFELSRSSELSATLDLQSRLIISEKGKESSVIGAALEGGDPVKTSVILNAIGNEYMRQKVQRTQEEAEKSIAFLNQQLPELKATLERAEEEYNQFRSEHGAVDLGAEAAALLQSSALAQSRIADLRQQRAQLDARYMPDNPALIAVNGQLAEAEKAMAELAVQTKRLPPLEQSVLRLQREVQVDTNIYTNLLNTKEQMRLLKAGKVSNARLIDSAAVPEGPIRPKRTLIVAAGALTGLFVGAGIVLFRRRMNAGIALVDEIEAGAGLHVYASVPRSRMQQMLTRRLPEGEPGTNSVLACTASFDAAVESLRSFRGALEFALRDAPNHVVLLAGPTPTVGKSFVSVNLAALLGATGHRVLLIDTDLRRGTLNAYVGVHPSPGITDIMQGAHYESVVHRQIMPGVDFVANGGYVANASELLRHGRFRRFVEWADGEYDVVLMDAPPILPVADSGIVAHLAGMVFLVARQGVTSVSELRESVRRFEQIGVPVRGVVFNDTTSRRGKYGSEYAAYGYASYSNAGGDAGNAS</sequence>
<proteinExistence type="predicted"/>
<feature type="domain" description="CobQ/CobB/MinD/ParA nucleotide binding" evidence="10">
    <location>
        <begin position="549"/>
        <end position="718"/>
    </location>
</feature>
<dbReference type="Gene3D" id="3.40.50.300">
    <property type="entry name" value="P-loop containing nucleotide triphosphate hydrolases"/>
    <property type="match status" value="1"/>
</dbReference>
<evidence type="ECO:0000256" key="2">
    <source>
        <dbReference type="ARBA" id="ARBA00022475"/>
    </source>
</evidence>
<dbReference type="InterPro" id="IPR003856">
    <property type="entry name" value="LPS_length_determ_N"/>
</dbReference>
<evidence type="ECO:0000256" key="3">
    <source>
        <dbReference type="ARBA" id="ARBA00022692"/>
    </source>
</evidence>
<dbReference type="InterPro" id="IPR050445">
    <property type="entry name" value="Bact_polysacc_biosynth/exp"/>
</dbReference>
<name>A0ABU8ITB7_9BURK</name>
<dbReference type="PANTHER" id="PTHR32309:SF32">
    <property type="entry name" value="TYROSINE-PROTEIN KINASE ETK-RELATED"/>
    <property type="match status" value="1"/>
</dbReference>
<evidence type="ECO:0000313" key="14">
    <source>
        <dbReference type="Proteomes" id="UP001386437"/>
    </source>
</evidence>
<dbReference type="InterPro" id="IPR002586">
    <property type="entry name" value="CobQ/CobB/MinD/ParA_Nub-bd_dom"/>
</dbReference>
<dbReference type="SUPFAM" id="SSF52540">
    <property type="entry name" value="P-loop containing nucleoside triphosphate hydrolases"/>
    <property type="match status" value="1"/>
</dbReference>
<dbReference type="CDD" id="cd05387">
    <property type="entry name" value="BY-kinase"/>
    <property type="match status" value="1"/>
</dbReference>
<dbReference type="Pfam" id="PF01656">
    <property type="entry name" value="CbiA"/>
    <property type="match status" value="1"/>
</dbReference>
<evidence type="ECO:0000256" key="5">
    <source>
        <dbReference type="ARBA" id="ARBA00022840"/>
    </source>
</evidence>
<dbReference type="InterPro" id="IPR005702">
    <property type="entry name" value="Wzc-like_C"/>
</dbReference>
<keyword evidence="3 9" id="KW-0812">Transmembrane</keyword>
<dbReference type="PANTHER" id="PTHR32309">
    <property type="entry name" value="TYROSINE-PROTEIN KINASE"/>
    <property type="match status" value="1"/>
</dbReference>
<evidence type="ECO:0000259" key="10">
    <source>
        <dbReference type="Pfam" id="PF01656"/>
    </source>
</evidence>
<evidence type="ECO:0000256" key="8">
    <source>
        <dbReference type="SAM" id="Coils"/>
    </source>
</evidence>
<evidence type="ECO:0000256" key="9">
    <source>
        <dbReference type="SAM" id="Phobius"/>
    </source>
</evidence>
<organism evidence="13 14">
    <name type="scientific">Paraburkholderia bengalensis</name>
    <dbReference type="NCBI Taxonomy" id="2747562"/>
    <lineage>
        <taxon>Bacteria</taxon>
        <taxon>Pseudomonadati</taxon>
        <taxon>Pseudomonadota</taxon>
        <taxon>Betaproteobacteria</taxon>
        <taxon>Burkholderiales</taxon>
        <taxon>Burkholderiaceae</taxon>
        <taxon>Paraburkholderia</taxon>
    </lineage>
</organism>
<dbReference type="Pfam" id="PF13807">
    <property type="entry name" value="GNVR"/>
    <property type="match status" value="1"/>
</dbReference>
<feature type="transmembrane region" description="Helical" evidence="9">
    <location>
        <begin position="445"/>
        <end position="464"/>
    </location>
</feature>
<dbReference type="Pfam" id="PF02706">
    <property type="entry name" value="Wzz"/>
    <property type="match status" value="1"/>
</dbReference>
<keyword evidence="7 9" id="KW-0472">Membrane</keyword>
<keyword evidence="14" id="KW-1185">Reference proteome</keyword>
<feature type="coiled-coil region" evidence="8">
    <location>
        <begin position="274"/>
        <end position="380"/>
    </location>
</feature>
<keyword evidence="6 9" id="KW-1133">Transmembrane helix</keyword>
<protein>
    <submittedName>
        <fullName evidence="13">AAA family ATPase</fullName>
    </submittedName>
</protein>
<keyword evidence="4" id="KW-0547">Nucleotide-binding</keyword>
<dbReference type="InterPro" id="IPR027417">
    <property type="entry name" value="P-loop_NTPase"/>
</dbReference>
<evidence type="ECO:0000259" key="11">
    <source>
        <dbReference type="Pfam" id="PF02706"/>
    </source>
</evidence>
<evidence type="ECO:0000256" key="7">
    <source>
        <dbReference type="ARBA" id="ARBA00023136"/>
    </source>
</evidence>
<dbReference type="EMBL" id="JACFYJ010000022">
    <property type="protein sequence ID" value="MEI5998538.1"/>
    <property type="molecule type" value="Genomic_DNA"/>
</dbReference>
<comment type="caution">
    <text evidence="13">The sequence shown here is derived from an EMBL/GenBank/DDBJ whole genome shotgun (WGS) entry which is preliminary data.</text>
</comment>
<evidence type="ECO:0000256" key="4">
    <source>
        <dbReference type="ARBA" id="ARBA00022741"/>
    </source>
</evidence>
<evidence type="ECO:0000259" key="12">
    <source>
        <dbReference type="Pfam" id="PF13807"/>
    </source>
</evidence>
<keyword evidence="8" id="KW-0175">Coiled coil</keyword>